<reference evidence="7" key="1">
    <citation type="submission" date="2018-02" db="EMBL/GenBank/DDBJ databases">
        <authorList>
            <person name="Hausmann B."/>
        </authorList>
    </citation>
    <scope>NUCLEOTIDE SEQUENCE [LARGE SCALE GENOMIC DNA]</scope>
    <source>
        <strain evidence="7">Peat soil MAG SbA5</strain>
    </source>
</reference>
<name>A0A2N9LA52_9BACT</name>
<sequence>MAVLLTSLEVSESAGPAFVPDRCGSCTRCIEACPTDALIAPYQMDARRCISYLTIEHKGPIDEAMMPGMGRQVFGCDICQDVCPWNSPRRTPIVADADLEPRPELMNPALDWLGSLDEQSFEREFNGSPVRRAGFNGLRRNVAIAMGNSGLARFGPRLEEWAAAADEGLRAAARWALGRLRNG</sequence>
<dbReference type="PANTHER" id="PTHR30002:SF4">
    <property type="entry name" value="EPOXYQUEUOSINE REDUCTASE"/>
    <property type="match status" value="1"/>
</dbReference>
<gene>
    <name evidence="6" type="ORF">SBA5_250075</name>
</gene>
<evidence type="ECO:0000256" key="3">
    <source>
        <dbReference type="ARBA" id="ARBA00023004"/>
    </source>
</evidence>
<dbReference type="InterPro" id="IPR017896">
    <property type="entry name" value="4Fe4S_Fe-S-bd"/>
</dbReference>
<dbReference type="InterPro" id="IPR017900">
    <property type="entry name" value="4Fe4S_Fe_S_CS"/>
</dbReference>
<keyword evidence="2" id="KW-0479">Metal-binding</keyword>
<evidence type="ECO:0000313" key="7">
    <source>
        <dbReference type="Proteomes" id="UP000239735"/>
    </source>
</evidence>
<keyword evidence="6" id="KW-0560">Oxidoreductase</keyword>
<keyword evidence="4" id="KW-0411">Iron-sulfur</keyword>
<dbReference type="GO" id="GO:0052693">
    <property type="term" value="F:epoxyqueuosine reductase activity"/>
    <property type="evidence" value="ECO:0007669"/>
    <property type="project" value="TreeGrafter"/>
</dbReference>
<dbReference type="AlphaFoldDB" id="A0A2N9LA52"/>
<organism evidence="6 7">
    <name type="scientific">Candidatus Sulfuritelmatomonas gaucii</name>
    <dbReference type="NCBI Taxonomy" id="2043161"/>
    <lineage>
        <taxon>Bacteria</taxon>
        <taxon>Pseudomonadati</taxon>
        <taxon>Acidobacteriota</taxon>
        <taxon>Terriglobia</taxon>
        <taxon>Terriglobales</taxon>
        <taxon>Acidobacteriaceae</taxon>
        <taxon>Candidatus Sulfuritelmatomonas</taxon>
    </lineage>
</organism>
<dbReference type="GO" id="GO:0008616">
    <property type="term" value="P:tRNA queuosine(34) biosynthetic process"/>
    <property type="evidence" value="ECO:0007669"/>
    <property type="project" value="InterPro"/>
</dbReference>
<evidence type="ECO:0000256" key="1">
    <source>
        <dbReference type="ARBA" id="ARBA00022485"/>
    </source>
</evidence>
<dbReference type="GO" id="GO:0051539">
    <property type="term" value="F:4 iron, 4 sulfur cluster binding"/>
    <property type="evidence" value="ECO:0007669"/>
    <property type="project" value="UniProtKB-KW"/>
</dbReference>
<dbReference type="Gene3D" id="3.30.70.20">
    <property type="match status" value="1"/>
</dbReference>
<dbReference type="SUPFAM" id="SSF46548">
    <property type="entry name" value="alpha-helical ferredoxin"/>
    <property type="match status" value="1"/>
</dbReference>
<dbReference type="GO" id="GO:0046872">
    <property type="term" value="F:metal ion binding"/>
    <property type="evidence" value="ECO:0007669"/>
    <property type="project" value="UniProtKB-KW"/>
</dbReference>
<dbReference type="Pfam" id="PF13484">
    <property type="entry name" value="Fer4_16"/>
    <property type="match status" value="1"/>
</dbReference>
<keyword evidence="1" id="KW-0004">4Fe-4S</keyword>
<evidence type="ECO:0000259" key="5">
    <source>
        <dbReference type="PROSITE" id="PS51379"/>
    </source>
</evidence>
<dbReference type="PANTHER" id="PTHR30002">
    <property type="entry name" value="EPOXYQUEUOSINE REDUCTASE"/>
    <property type="match status" value="1"/>
</dbReference>
<accession>A0A2N9LA52</accession>
<evidence type="ECO:0000313" key="6">
    <source>
        <dbReference type="EMBL" id="SPE19845.1"/>
    </source>
</evidence>
<feature type="domain" description="4Fe-4S ferredoxin-type" evidence="5">
    <location>
        <begin position="14"/>
        <end position="43"/>
    </location>
</feature>
<dbReference type="EMBL" id="OKRB01000081">
    <property type="protein sequence ID" value="SPE19845.1"/>
    <property type="molecule type" value="Genomic_DNA"/>
</dbReference>
<dbReference type="EC" id="1.1.-.-" evidence="6"/>
<keyword evidence="3" id="KW-0408">Iron</keyword>
<proteinExistence type="predicted"/>
<dbReference type="PROSITE" id="PS51379">
    <property type="entry name" value="4FE4S_FER_2"/>
    <property type="match status" value="1"/>
</dbReference>
<protein>
    <submittedName>
        <fullName evidence="6">Epoxyqueuosine reductase</fullName>
        <ecNumber evidence="6">1.1.-.-</ecNumber>
    </submittedName>
</protein>
<dbReference type="PROSITE" id="PS00198">
    <property type="entry name" value="4FE4S_FER_1"/>
    <property type="match status" value="1"/>
</dbReference>
<evidence type="ECO:0000256" key="2">
    <source>
        <dbReference type="ARBA" id="ARBA00022723"/>
    </source>
</evidence>
<dbReference type="InterPro" id="IPR004453">
    <property type="entry name" value="QueG"/>
</dbReference>
<dbReference type="Proteomes" id="UP000239735">
    <property type="component" value="Unassembled WGS sequence"/>
</dbReference>
<evidence type="ECO:0000256" key="4">
    <source>
        <dbReference type="ARBA" id="ARBA00023014"/>
    </source>
</evidence>